<dbReference type="AlphaFoldDB" id="A0A2L0F083"/>
<evidence type="ECO:0000313" key="10">
    <source>
        <dbReference type="Proteomes" id="UP000238348"/>
    </source>
</evidence>
<sequence>MLNRAAAWASRRIERPLSWLELRERSVLGVCIALLLIAGLVYSLRLGDALRYYDEREYFKIASYLADRGEYTLNGDGPTTFRPPGYPALIAALLLSGAGVVLIRFANFVLLAGSLLLTHHLVKRAAGVRAGLIAVGLALGYPVFFYTAGTLYPQTVAAFLLVLSLALLFRGAGAADPAPAPRGEGRAWLWNAALAGIALGALTLVVPTFLFLLPLLFLLLWPDLRSAGVAAAALVVVVGAWSVRNYLAFDAFVLVSSNSGLNFLLGNSEQATGGSGVNVDISHHLRDAAAAGLNEVERDAYLRAQGVRYVLENKLDALGLYVSKVIHYFAFRNQLATKGEGAGWQDLVMLATYGPLLLLFVVRLVSWRRLPLLPLEKRLAVIYVASAFAHAVFFSRIRFRLPLDLLLIAVDAIFLSRLLERRAPGLERPAPA</sequence>
<comment type="subcellular location">
    <subcellularLocation>
        <location evidence="1">Cell membrane</location>
        <topology evidence="1">Multi-pass membrane protein</topology>
    </subcellularLocation>
</comment>
<evidence type="ECO:0000313" key="9">
    <source>
        <dbReference type="EMBL" id="AUX44943.1"/>
    </source>
</evidence>
<evidence type="ECO:0000256" key="1">
    <source>
        <dbReference type="ARBA" id="ARBA00004651"/>
    </source>
</evidence>
<feature type="transmembrane region" description="Helical" evidence="8">
    <location>
        <begin position="151"/>
        <end position="169"/>
    </location>
</feature>
<protein>
    <recommendedName>
        <fullName evidence="11">Glycosyltransferase RgtA/B/C/D-like domain-containing protein</fullName>
    </recommendedName>
</protein>
<keyword evidence="2" id="KW-1003">Cell membrane</keyword>
<feature type="transmembrane region" description="Helical" evidence="8">
    <location>
        <begin position="378"/>
        <end position="394"/>
    </location>
</feature>
<feature type="transmembrane region" description="Helical" evidence="8">
    <location>
        <begin position="88"/>
        <end position="117"/>
    </location>
</feature>
<dbReference type="PANTHER" id="PTHR33908">
    <property type="entry name" value="MANNOSYLTRANSFERASE YKCB-RELATED"/>
    <property type="match status" value="1"/>
</dbReference>
<evidence type="ECO:0000256" key="6">
    <source>
        <dbReference type="ARBA" id="ARBA00022989"/>
    </source>
</evidence>
<keyword evidence="7 8" id="KW-0472">Membrane</keyword>
<dbReference type="GO" id="GO:0005886">
    <property type="term" value="C:plasma membrane"/>
    <property type="evidence" value="ECO:0007669"/>
    <property type="project" value="UniProtKB-SubCell"/>
</dbReference>
<feature type="transmembrane region" description="Helical" evidence="8">
    <location>
        <begin position="227"/>
        <end position="247"/>
    </location>
</feature>
<name>A0A2L0F083_SORCE</name>
<organism evidence="9 10">
    <name type="scientific">Sorangium cellulosum</name>
    <name type="common">Polyangium cellulosum</name>
    <dbReference type="NCBI Taxonomy" id="56"/>
    <lineage>
        <taxon>Bacteria</taxon>
        <taxon>Pseudomonadati</taxon>
        <taxon>Myxococcota</taxon>
        <taxon>Polyangia</taxon>
        <taxon>Polyangiales</taxon>
        <taxon>Polyangiaceae</taxon>
        <taxon>Sorangium</taxon>
    </lineage>
</organism>
<accession>A0A2L0F083</accession>
<keyword evidence="4" id="KW-0808">Transferase</keyword>
<feature type="transmembrane region" description="Helical" evidence="8">
    <location>
        <begin position="347"/>
        <end position="366"/>
    </location>
</feature>
<dbReference type="RefSeq" id="WP_104983395.1">
    <property type="nucleotide sequence ID" value="NZ_CP012673.1"/>
</dbReference>
<evidence type="ECO:0000256" key="8">
    <source>
        <dbReference type="SAM" id="Phobius"/>
    </source>
</evidence>
<dbReference type="PANTHER" id="PTHR33908:SF11">
    <property type="entry name" value="MEMBRANE PROTEIN"/>
    <property type="match status" value="1"/>
</dbReference>
<proteinExistence type="predicted"/>
<keyword evidence="5 8" id="KW-0812">Transmembrane</keyword>
<evidence type="ECO:0000256" key="4">
    <source>
        <dbReference type="ARBA" id="ARBA00022679"/>
    </source>
</evidence>
<evidence type="ECO:0000256" key="5">
    <source>
        <dbReference type="ARBA" id="ARBA00022692"/>
    </source>
</evidence>
<feature type="transmembrane region" description="Helical" evidence="8">
    <location>
        <begin position="189"/>
        <end position="221"/>
    </location>
</feature>
<dbReference type="GO" id="GO:0009103">
    <property type="term" value="P:lipopolysaccharide biosynthetic process"/>
    <property type="evidence" value="ECO:0007669"/>
    <property type="project" value="UniProtKB-ARBA"/>
</dbReference>
<dbReference type="GO" id="GO:0016763">
    <property type="term" value="F:pentosyltransferase activity"/>
    <property type="evidence" value="ECO:0007669"/>
    <property type="project" value="TreeGrafter"/>
</dbReference>
<evidence type="ECO:0000256" key="7">
    <source>
        <dbReference type="ARBA" id="ARBA00023136"/>
    </source>
</evidence>
<gene>
    <name evidence="9" type="ORF">SOCE26_064130</name>
</gene>
<reference evidence="9 10" key="1">
    <citation type="submission" date="2015-09" db="EMBL/GenBank/DDBJ databases">
        <title>Sorangium comparison.</title>
        <authorList>
            <person name="Zaburannyi N."/>
            <person name="Bunk B."/>
            <person name="Overmann J."/>
            <person name="Mueller R."/>
        </authorList>
    </citation>
    <scope>NUCLEOTIDE SEQUENCE [LARGE SCALE GENOMIC DNA]</scope>
    <source>
        <strain evidence="9 10">So ce26</strain>
    </source>
</reference>
<dbReference type="EMBL" id="CP012673">
    <property type="protein sequence ID" value="AUX44943.1"/>
    <property type="molecule type" value="Genomic_DNA"/>
</dbReference>
<feature type="transmembrane region" description="Helical" evidence="8">
    <location>
        <begin position="126"/>
        <end position="145"/>
    </location>
</feature>
<keyword evidence="3" id="KW-0328">Glycosyltransferase</keyword>
<dbReference type="OrthoDB" id="5241619at2"/>
<evidence type="ECO:0000256" key="2">
    <source>
        <dbReference type="ARBA" id="ARBA00022475"/>
    </source>
</evidence>
<keyword evidence="6 8" id="KW-1133">Transmembrane helix</keyword>
<evidence type="ECO:0008006" key="11">
    <source>
        <dbReference type="Google" id="ProtNLM"/>
    </source>
</evidence>
<dbReference type="Proteomes" id="UP000238348">
    <property type="component" value="Chromosome"/>
</dbReference>
<evidence type="ECO:0000256" key="3">
    <source>
        <dbReference type="ARBA" id="ARBA00022676"/>
    </source>
</evidence>
<dbReference type="InterPro" id="IPR050297">
    <property type="entry name" value="LipidA_mod_glycosyltrf_83"/>
</dbReference>